<evidence type="ECO:0000313" key="1">
    <source>
        <dbReference type="EnsemblMetazoa" id="GAUT042280-PA"/>
    </source>
</evidence>
<evidence type="ECO:0000313" key="2">
    <source>
        <dbReference type="Proteomes" id="UP000078200"/>
    </source>
</evidence>
<dbReference type="Proteomes" id="UP000078200">
    <property type="component" value="Unassembled WGS sequence"/>
</dbReference>
<keyword evidence="2" id="KW-1185">Reference proteome</keyword>
<proteinExistence type="predicted"/>
<dbReference type="EnsemblMetazoa" id="GAUT042280-RA">
    <property type="protein sequence ID" value="GAUT042280-PA"/>
    <property type="gene ID" value="GAUT042280"/>
</dbReference>
<protein>
    <submittedName>
        <fullName evidence="1">Uncharacterized protein</fullName>
    </submittedName>
</protein>
<sequence>MGQHSDTLLSNTLNGIDMSVGCHEDEHEHEHEHEITILKCSLPQFRIKYFKTNFGQYRLSSCNSQSSKTPNSLTFAHAAMVVMKRNYGRRQGLQKAITFLYVRFDGEKDKRIRWAITGWADERLRTLRKLCSWCTWLSHLLDPCNRARYLAKTDYFFGDLITFTSLRISRNIRFQFIPPSNLPSQYNYMQHFLSDSVMYETTDVKHSKFSPVCCKCYDITQQ</sequence>
<accession>A0A1A9VN53</accession>
<reference evidence="1" key="1">
    <citation type="submission" date="2020-05" db="UniProtKB">
        <authorList>
            <consortium name="EnsemblMetazoa"/>
        </authorList>
    </citation>
    <scope>IDENTIFICATION</scope>
    <source>
        <strain evidence="1">TTRI</strain>
    </source>
</reference>
<dbReference type="VEuPathDB" id="VectorBase:GAUT042280"/>
<organism evidence="1 2">
    <name type="scientific">Glossina austeni</name>
    <name type="common">Savannah tsetse fly</name>
    <dbReference type="NCBI Taxonomy" id="7395"/>
    <lineage>
        <taxon>Eukaryota</taxon>
        <taxon>Metazoa</taxon>
        <taxon>Ecdysozoa</taxon>
        <taxon>Arthropoda</taxon>
        <taxon>Hexapoda</taxon>
        <taxon>Insecta</taxon>
        <taxon>Pterygota</taxon>
        <taxon>Neoptera</taxon>
        <taxon>Endopterygota</taxon>
        <taxon>Diptera</taxon>
        <taxon>Brachycera</taxon>
        <taxon>Muscomorpha</taxon>
        <taxon>Hippoboscoidea</taxon>
        <taxon>Glossinidae</taxon>
        <taxon>Glossina</taxon>
    </lineage>
</organism>
<name>A0A1A9VN53_GLOAU</name>
<dbReference type="AlphaFoldDB" id="A0A1A9VN53"/>